<reference evidence="1 2" key="1">
    <citation type="submission" date="2009-10" db="EMBL/GenBank/DDBJ databases">
        <title>The Genome Sequence of Cyanophage NATL2A-133.</title>
        <authorList>
            <consortium name="The Broad Institute Genome Sequencing Platform"/>
            <person name="Henn M.R."/>
            <person name="Sullivan M.S."/>
            <person name="Osburne M.S."/>
            <person name="Levin J."/>
            <person name="Malboeuf C."/>
            <person name="Casali M."/>
            <person name="Russ C."/>
            <person name="Lennon N."/>
            <person name="Erlich R."/>
            <person name="Young S.K."/>
            <person name="Koehrsen M."/>
            <person name="Yandava C."/>
            <person name="Zeng Q."/>
            <person name="Alvarado L."/>
            <person name="Anderson S."/>
            <person name="Berlin A."/>
            <person name="Borenstein D."/>
            <person name="Chen Z."/>
            <person name="Engels R."/>
            <person name="Freedman E."/>
            <person name="Gellesch M."/>
            <person name="Goldberg J."/>
            <person name="Green L."/>
            <person name="Griggs A."/>
            <person name="Gujja S."/>
            <person name="Heiman D."/>
            <person name="Hepburn T."/>
            <person name="Howarth C."/>
            <person name="Jen D."/>
            <person name="Larson L."/>
            <person name="Lewis B."/>
            <person name="Mehta T."/>
            <person name="Park D."/>
            <person name="Pearson M."/>
            <person name="Roberts A."/>
            <person name="Ryan E."/>
            <person name="Saif S."/>
            <person name="Shea T."/>
            <person name="Shenoy N."/>
            <person name="Sisk P."/>
            <person name="Stolte C."/>
            <person name="Sykes S."/>
            <person name="Walk T."/>
            <person name="White J."/>
            <person name="Yu Q."/>
            <person name="Coleman M.L."/>
            <person name="Huang K.H."/>
            <person name="Weigele P.R."/>
            <person name="DeFrancesco A.S."/>
            <person name="Kern S.E."/>
            <person name="Thompson L.R."/>
            <person name="Fu R."/>
            <person name="Hombeck B."/>
            <person name="Chisholm S.W."/>
            <person name="Haas B."/>
            <person name="Nusbaum C."/>
            <person name="Galagan J."/>
            <person name="Birren B."/>
        </authorList>
    </citation>
    <scope>NUCLEOTIDE SEQUENCE [LARGE SCALE GENOMIC DNA]</scope>
    <source>
        <strain evidence="1">NATL2A-133</strain>
    </source>
</reference>
<dbReference type="RefSeq" id="YP_005087523.1">
    <property type="nucleotide sequence ID" value="NC_016659.1"/>
</dbReference>
<protein>
    <submittedName>
        <fullName evidence="1">Predicted protein</fullName>
    </submittedName>
</protein>
<name>E3SP34_9CAUD</name>
<keyword evidence="2" id="KW-1185">Reference proteome</keyword>
<sequence>MGFGIDMAKARELHKNKIRDARKPKLADLDVEFQKALETSASTTDIVAKKKALRDAPANSAIGAASDSDALKAQWDTSLLGPSPY</sequence>
<dbReference type="GeneID" id="11538196"/>
<accession>E3SP34</accession>
<dbReference type="OrthoDB" id="36504at10239"/>
<evidence type="ECO:0000313" key="1">
    <source>
        <dbReference type="EMBL" id="ADP00151.1"/>
    </source>
</evidence>
<dbReference type="Proteomes" id="UP000006533">
    <property type="component" value="Segment"/>
</dbReference>
<proteinExistence type="predicted"/>
<gene>
    <name evidence="1" type="ORF">CYPG_00011</name>
</gene>
<dbReference type="KEGG" id="vg:11538196"/>
<dbReference type="EMBL" id="GU071104">
    <property type="protein sequence ID" value="ADP00151.1"/>
    <property type="molecule type" value="Genomic_DNA"/>
</dbReference>
<evidence type="ECO:0000313" key="2">
    <source>
        <dbReference type="Proteomes" id="UP000006533"/>
    </source>
</evidence>
<organism evidence="1 2">
    <name type="scientific">Cyanophage NATL2A-133</name>
    <dbReference type="NCBI Taxonomy" id="445692"/>
    <lineage>
        <taxon>Viruses</taxon>
        <taxon>Duplodnaviria</taxon>
        <taxon>Heunggongvirae</taxon>
        <taxon>Uroviricota</taxon>
        <taxon>Caudoviricetes</taxon>
        <taxon>Autographivirales</taxon>
        <taxon>Sechaudvirinae</taxon>
        <taxon>Tangaroavirus</taxon>
        <taxon>Tangaroavirus NATL2A133</taxon>
    </lineage>
</organism>